<keyword evidence="2" id="KW-0472">Membrane</keyword>
<keyword evidence="5" id="KW-1185">Reference proteome</keyword>
<dbReference type="KEGG" id="soh:D1869_12050"/>
<proteinExistence type="predicted"/>
<dbReference type="Proteomes" id="UP000582213">
    <property type="component" value="Unassembled WGS sequence"/>
</dbReference>
<dbReference type="SUPFAM" id="SSF49464">
    <property type="entry name" value="Carboxypeptidase regulatory domain-like"/>
    <property type="match status" value="1"/>
</dbReference>
<evidence type="ECO:0000256" key="2">
    <source>
        <dbReference type="SAM" id="Phobius"/>
    </source>
</evidence>
<dbReference type="AlphaFoldDB" id="A0A650CJH1"/>
<reference evidence="3 6" key="2">
    <citation type="submission" date="2020-08" db="EMBL/GenBank/DDBJ databases">
        <title>Genomic Encyclopedia of Type Strains, Phase IV (KMG-IV): sequencing the most valuable type-strain genomes for metagenomic binning, comparative biology and taxonomic classification.</title>
        <authorList>
            <person name="Goeker M."/>
        </authorList>
    </citation>
    <scope>NUCLEOTIDE SEQUENCE [LARGE SCALE GENOMIC DNA]</scope>
    <source>
        <strain evidence="3 6">DSM 12421</strain>
    </source>
</reference>
<dbReference type="Proteomes" id="UP000427373">
    <property type="component" value="Chromosome"/>
</dbReference>
<dbReference type="InterPro" id="IPR008969">
    <property type="entry name" value="CarboxyPept-like_regulatory"/>
</dbReference>
<dbReference type="EMBL" id="JACHFY010000032">
    <property type="protein sequence ID" value="MBB5254949.1"/>
    <property type="molecule type" value="Genomic_DNA"/>
</dbReference>
<accession>A0A650CJH1</accession>
<feature type="region of interest" description="Disordered" evidence="1">
    <location>
        <begin position="556"/>
        <end position="599"/>
    </location>
</feature>
<feature type="transmembrane region" description="Helical" evidence="2">
    <location>
        <begin position="607"/>
        <end position="625"/>
    </location>
</feature>
<dbReference type="Gene3D" id="2.60.40.1120">
    <property type="entry name" value="Carboxypeptidase-like, regulatory domain"/>
    <property type="match status" value="1"/>
</dbReference>
<dbReference type="GeneID" id="42801988"/>
<evidence type="ECO:0000313" key="4">
    <source>
        <dbReference type="EMBL" id="QGR17825.1"/>
    </source>
</evidence>
<feature type="compositionally biased region" description="Low complexity" evidence="1">
    <location>
        <begin position="556"/>
        <end position="589"/>
    </location>
</feature>
<keyword evidence="2" id="KW-0812">Transmembrane</keyword>
<organism evidence="4 5">
    <name type="scientific">Sulfurisphaera ohwakuensis</name>
    <dbReference type="NCBI Taxonomy" id="69656"/>
    <lineage>
        <taxon>Archaea</taxon>
        <taxon>Thermoproteota</taxon>
        <taxon>Thermoprotei</taxon>
        <taxon>Sulfolobales</taxon>
        <taxon>Sulfolobaceae</taxon>
        <taxon>Sulfurisphaera</taxon>
    </lineage>
</organism>
<reference evidence="4 5" key="1">
    <citation type="submission" date="2019-10" db="EMBL/GenBank/DDBJ databases">
        <title>Genome Sequences from Six Type Strain Members of the Archaeal Family Sulfolobaceae: Acidianus ambivalens, Acidianus infernus, Metallosphaera prunae, Stygiolobus azoricus, Sulfolobus metallicus, and Sulfurisphaera ohwakuensis.</title>
        <authorList>
            <person name="Counts J.A."/>
            <person name="Kelly R.M."/>
        </authorList>
    </citation>
    <scope>NUCLEOTIDE SEQUENCE [LARGE SCALE GENOMIC DNA]</scope>
    <source>
        <strain evidence="4 5">TA-1</strain>
    </source>
</reference>
<evidence type="ECO:0000313" key="5">
    <source>
        <dbReference type="Proteomes" id="UP000427373"/>
    </source>
</evidence>
<keyword evidence="2" id="KW-1133">Transmembrane helix</keyword>
<evidence type="ECO:0000313" key="3">
    <source>
        <dbReference type="EMBL" id="MBB5254949.1"/>
    </source>
</evidence>
<evidence type="ECO:0000313" key="6">
    <source>
        <dbReference type="Proteomes" id="UP000582213"/>
    </source>
</evidence>
<dbReference type="RefSeq" id="WP_156015295.1">
    <property type="nucleotide sequence ID" value="NZ_CP045484.1"/>
</dbReference>
<name>A0A650CJH1_SULOH</name>
<dbReference type="EMBL" id="CP045484">
    <property type="protein sequence ID" value="QGR17825.1"/>
    <property type="molecule type" value="Genomic_DNA"/>
</dbReference>
<sequence length="627" mass="67122">MSTKRSLEIFLVLILFLSILGFINLKVFSLTTSAIVNVAPTPYNSGYYPQGYIVVTTTGSSTTFNLYLFNPTFVEESVPVYVNSSAYTTVTLQPFSYTTVPISLSTGLYNISVEGQTLYVEVVHSSYQPIITYINGTANVYKLNAQPGKTYSFQISYSSTPSNATEESEVYSDIGFYISPNDQEGVTPYLTPSNTFLLQIPEGIAQGVYYAYVYTSFSNATTGQVVDYSLGLVIINVSYGLPTSLSSPVTVTENGVMLEMENVSGSTLLYIHYPFSYEDIFTLSLPSGTYTVKNYTVSNNVYPPLYTKPNILFYGSTIPMEISPNGIIIEAKAFGTGSIEISSPTGSVTLTIPPKVTMGTLNVEVISSTTGMPIPNAKVSVYYSSNSSLISSSLTSSSGTASFTLPVGEEVKVNVSAFGYYPNSTVVTVSSSSTVKIYLTPIQITVTPTTFTINGSKITPEQVSVGSYKINTTVGNELTLTFSVSINSNVTPSVIAMLNGTSIPVTYEGNGVYEVTHTFSSPGTYEITINTSYDGVWKNFTVTVYVYKPSIITTSTTTTSSTTTTTTSTTHTTVTPVTSSSTTSSTTTTVPPPPTSSTTSSIPLTDIAIIVVVIVIAAVVAIVVLRR</sequence>
<protein>
    <submittedName>
        <fullName evidence="4">Uncharacterized protein</fullName>
    </submittedName>
</protein>
<evidence type="ECO:0000256" key="1">
    <source>
        <dbReference type="SAM" id="MobiDB-lite"/>
    </source>
</evidence>
<gene>
    <name evidence="4" type="ORF">D1869_12050</name>
    <name evidence="3" type="ORF">HNQ62_002723</name>
</gene>
<dbReference type="OrthoDB" id="43811at2157"/>